<keyword evidence="1" id="KW-0472">Membrane</keyword>
<organism evidence="2">
    <name type="scientific">viral metagenome</name>
    <dbReference type="NCBI Taxonomy" id="1070528"/>
    <lineage>
        <taxon>unclassified sequences</taxon>
        <taxon>metagenomes</taxon>
        <taxon>organismal metagenomes</taxon>
    </lineage>
</organism>
<evidence type="ECO:0000256" key="1">
    <source>
        <dbReference type="SAM" id="Phobius"/>
    </source>
</evidence>
<reference evidence="2" key="1">
    <citation type="journal article" date="2020" name="Nature">
        <title>Giant virus diversity and host interactions through global metagenomics.</title>
        <authorList>
            <person name="Schulz F."/>
            <person name="Roux S."/>
            <person name="Paez-Espino D."/>
            <person name="Jungbluth S."/>
            <person name="Walsh D.A."/>
            <person name="Denef V.J."/>
            <person name="McMahon K.D."/>
            <person name="Konstantinidis K.T."/>
            <person name="Eloe-Fadrosh E.A."/>
            <person name="Kyrpides N.C."/>
            <person name="Woyke T."/>
        </authorList>
    </citation>
    <scope>NUCLEOTIDE SEQUENCE</scope>
    <source>
        <strain evidence="2">GVMAG-M-3300023184-16</strain>
    </source>
</reference>
<feature type="transmembrane region" description="Helical" evidence="1">
    <location>
        <begin position="34"/>
        <end position="50"/>
    </location>
</feature>
<dbReference type="EMBL" id="MN740016">
    <property type="protein sequence ID" value="QHT84241.1"/>
    <property type="molecule type" value="Genomic_DNA"/>
</dbReference>
<dbReference type="Gene3D" id="1.20.1280.290">
    <property type="match status" value="1"/>
</dbReference>
<dbReference type="AlphaFoldDB" id="A0A6C0HU70"/>
<keyword evidence="1" id="KW-1133">Transmembrane helix</keyword>
<accession>A0A6C0HU70</accession>
<evidence type="ECO:0000313" key="2">
    <source>
        <dbReference type="EMBL" id="QHT84241.1"/>
    </source>
</evidence>
<proteinExistence type="predicted"/>
<keyword evidence="1" id="KW-0812">Transmembrane</keyword>
<sequence length="93" mass="10488">MYTATGFYFVCYVPELYANYKNKNANLYNIPEKVLLLLGSILAFSYALQLGNVSIIVNYGLSLGIDVVALSMRLYYAFQNFKQIVDIPTVNEA</sequence>
<protein>
    <submittedName>
        <fullName evidence="2">Uncharacterized protein</fullName>
    </submittedName>
</protein>
<name>A0A6C0HU70_9ZZZZ</name>
<feature type="transmembrane region" description="Helical" evidence="1">
    <location>
        <begin position="56"/>
        <end position="76"/>
    </location>
</feature>